<dbReference type="AlphaFoldDB" id="K0T7U6"/>
<accession>K0T7U6</accession>
<dbReference type="Gene3D" id="3.40.50.300">
    <property type="entry name" value="P-loop containing nucleotide triphosphate hydrolases"/>
    <property type="match status" value="1"/>
</dbReference>
<dbReference type="InterPro" id="IPR027417">
    <property type="entry name" value="P-loop_NTPase"/>
</dbReference>
<dbReference type="Proteomes" id="UP000266841">
    <property type="component" value="Unassembled WGS sequence"/>
</dbReference>
<evidence type="ECO:0000313" key="1">
    <source>
        <dbReference type="EMBL" id="EJK74868.1"/>
    </source>
</evidence>
<sequence>MDEVPVARAPGSVVEGGRVRFGGKTLPLEILRAWGGVRHAREEDSSTACRAVRRAARQPTSVSGDSSFSSQKLGLSEASASPSAAVLGGSRALGLAVRREGGREDGQGWKGRAPATEQLTRRASTRVTFVWWLPHATSLLGPWIRGRLCRPNLYASGPSQWRAPDAEDEYAYLILQYHKTGWLMTKKIKSAVSSLTTIRPGNKVFNRMSRYSDKPECPPVRLRPHMLYIRSNPSLFCDATSLADTLSAHAKVKILHFVRSPFSLAVSNYLYHRQDPTPEEWVHDANPCTSDEIIDLWPGLLSSTFRNETSGYSIMSDSDFRTIGNICRGLFRTRPGLEDKGYYEHLLSLPPEEGLELATCHIVIASMVKMVNTIIKFEQINRYYSENPALEERLEILTISMDRLQKNTWKVGRRAFDFVLGPYVSDNVKDYLATRLRNDYRRRTRHGNSHITSSEARYGNSLVTSSEVEEKERLLSYLRGHQFWGRILGKMELVTNSAT</sequence>
<proteinExistence type="predicted"/>
<name>K0T7U6_THAOC</name>
<protein>
    <recommendedName>
        <fullName evidence="3">Sulfotransferase domain-containing protein</fullName>
    </recommendedName>
</protein>
<organism evidence="1 2">
    <name type="scientific">Thalassiosira oceanica</name>
    <name type="common">Marine diatom</name>
    <dbReference type="NCBI Taxonomy" id="159749"/>
    <lineage>
        <taxon>Eukaryota</taxon>
        <taxon>Sar</taxon>
        <taxon>Stramenopiles</taxon>
        <taxon>Ochrophyta</taxon>
        <taxon>Bacillariophyta</taxon>
        <taxon>Coscinodiscophyceae</taxon>
        <taxon>Thalassiosirophycidae</taxon>
        <taxon>Thalassiosirales</taxon>
        <taxon>Thalassiosiraceae</taxon>
        <taxon>Thalassiosira</taxon>
    </lineage>
</organism>
<gene>
    <name evidence="1" type="ORF">THAOC_03431</name>
</gene>
<evidence type="ECO:0008006" key="3">
    <source>
        <dbReference type="Google" id="ProtNLM"/>
    </source>
</evidence>
<keyword evidence="2" id="KW-1185">Reference proteome</keyword>
<dbReference type="OrthoDB" id="508697at2759"/>
<reference evidence="1 2" key="1">
    <citation type="journal article" date="2012" name="Genome Biol.">
        <title>Genome and low-iron response of an oceanic diatom adapted to chronic iron limitation.</title>
        <authorList>
            <person name="Lommer M."/>
            <person name="Specht M."/>
            <person name="Roy A.S."/>
            <person name="Kraemer L."/>
            <person name="Andreson R."/>
            <person name="Gutowska M.A."/>
            <person name="Wolf J."/>
            <person name="Bergner S.V."/>
            <person name="Schilhabel M.B."/>
            <person name="Klostermeier U.C."/>
            <person name="Beiko R.G."/>
            <person name="Rosenstiel P."/>
            <person name="Hippler M."/>
            <person name="Laroche J."/>
        </authorList>
    </citation>
    <scope>NUCLEOTIDE SEQUENCE [LARGE SCALE GENOMIC DNA]</scope>
    <source>
        <strain evidence="1 2">CCMP1005</strain>
    </source>
</reference>
<evidence type="ECO:0000313" key="2">
    <source>
        <dbReference type="Proteomes" id="UP000266841"/>
    </source>
</evidence>
<comment type="caution">
    <text evidence="1">The sequence shown here is derived from an EMBL/GenBank/DDBJ whole genome shotgun (WGS) entry which is preliminary data.</text>
</comment>
<dbReference type="EMBL" id="AGNL01003307">
    <property type="protein sequence ID" value="EJK74868.1"/>
    <property type="molecule type" value="Genomic_DNA"/>
</dbReference>